<feature type="domain" description="Protein kinase" evidence="2">
    <location>
        <begin position="20"/>
        <end position="320"/>
    </location>
</feature>
<comment type="caution">
    <text evidence="3">The sequence shown here is derived from an EMBL/GenBank/DDBJ whole genome shotgun (WGS) entry which is preliminary data.</text>
</comment>
<organism evidence="3 4">
    <name type="scientific">Pseudomonas jilinensis</name>
    <dbReference type="NCBI Taxonomy" id="2078689"/>
    <lineage>
        <taxon>Bacteria</taxon>
        <taxon>Pseudomonadati</taxon>
        <taxon>Pseudomonadota</taxon>
        <taxon>Gammaproteobacteria</taxon>
        <taxon>Pseudomonadales</taxon>
        <taxon>Pseudomonadaceae</taxon>
        <taxon>Pseudomonas</taxon>
    </lineage>
</organism>
<dbReference type="EMBL" id="QJSA01000002">
    <property type="protein sequence ID" value="RHW22537.1"/>
    <property type="molecule type" value="Genomic_DNA"/>
</dbReference>
<dbReference type="Proteomes" id="UP000265745">
    <property type="component" value="Unassembled WGS sequence"/>
</dbReference>
<accession>A0A396S1X0</accession>
<dbReference type="GO" id="GO:0005524">
    <property type="term" value="F:ATP binding"/>
    <property type="evidence" value="ECO:0007669"/>
    <property type="project" value="InterPro"/>
</dbReference>
<dbReference type="SUPFAM" id="SSF82171">
    <property type="entry name" value="DPP6 N-terminal domain-like"/>
    <property type="match status" value="1"/>
</dbReference>
<name>A0A396S1X0_9PSED</name>
<reference evidence="3 4" key="1">
    <citation type="submission" date="2018-06" db="EMBL/GenBank/DDBJ databases">
        <title>Pseudomonas jilinensis sp. nov., isolated from the production water of Jilin Oilfield in China.</title>
        <authorList>
            <person name="Wang J."/>
        </authorList>
    </citation>
    <scope>NUCLEOTIDE SEQUENCE [LARGE SCALE GENOMIC DNA]</scope>
    <source>
        <strain evidence="3 4">JS15-10A1</strain>
    </source>
</reference>
<gene>
    <name evidence="3" type="ORF">C2846_02590</name>
</gene>
<sequence>MARKGHYTLKFADGRQESLALSGKALNRGADGAIYRSPDGHYALKYYHEPGKDPERQHKVWQMILHPPEDTQANHFAWPCALLFNPRGVFVGFAMPLLDIASYASLDMALSARGRKIESLPQSSAWRLQVAINLCKRVAELHEKGHCIIDLKPANLLVHRRSGDVAVVDCDGFAVQGNDEYFPAHQFTMGFIAPEAFSSRQSPQVLRQPQDQFALAVILFKLLNNGLHPYQGVPTRRREIPTDNQNRIGGSFYPYGIQAHADIKPSPWSVHQDFPAIVRQTFDHSFTTRQRPSAREWVGLLEQAAQRLKQCSQTPEHGYWGKQCPHCARADTRVKVNKPKPTQRPRPPLPQGQAPLYIPVPAPTPPPPGIGFGTIFSVVIALFVGILLFSTGDNRSSRSYSPPPGITQPAPVREPVVLQPPTYFDQGPALVSDMATEGSGLYRERPNPMALTFREDIVRDAVPFYRLGPFTTPQALPLILSAPLNNQFASLAPDGVKLAHLDATNGTLSIINDHSQDEQIYGLEYWQPDQNQGVFVPRCNARMACSALHHLQPGKQPVAYAFPKIDDEGSGGHWRFAVSPDGRFLALANRQQVVTYALGRPNSPLAAARIPEHLRSYAIEALSLNNSASRIFLSMARSENYGVNFDALLLELTRDGNQLIMDESFAKQARLAGTQVLGAYHAIDAEGSTLAVAEYQEHEINSTDYRWLNQPVTAAVAYPAISIWQRDELGQWRFSYRIEWRELRGSRKLQLSGPRRMALFNGLQLNNRKVSGDSQPHHDFQLSADGNLLLSGLETEERNNRMTASAYLFDIRSDNPGFIGRLTSRVHGERNWVKVAYPDVRLSRNADYAAIGWFLYEEQLRGKELSQSYQIEIFRLPEGRATPALARQTRQE</sequence>
<dbReference type="Pfam" id="PF00069">
    <property type="entry name" value="Pkinase"/>
    <property type="match status" value="1"/>
</dbReference>
<protein>
    <recommendedName>
        <fullName evidence="2">Protein kinase domain-containing protein</fullName>
    </recommendedName>
</protein>
<feature type="region of interest" description="Disordered" evidence="1">
    <location>
        <begin position="334"/>
        <end position="354"/>
    </location>
</feature>
<dbReference type="RefSeq" id="WP_119700603.1">
    <property type="nucleotide sequence ID" value="NZ_QJSA01000002.1"/>
</dbReference>
<dbReference type="Gene3D" id="1.10.510.10">
    <property type="entry name" value="Transferase(Phosphotransferase) domain 1"/>
    <property type="match status" value="1"/>
</dbReference>
<dbReference type="InterPro" id="IPR011009">
    <property type="entry name" value="Kinase-like_dom_sf"/>
</dbReference>
<evidence type="ECO:0000259" key="2">
    <source>
        <dbReference type="PROSITE" id="PS50011"/>
    </source>
</evidence>
<proteinExistence type="predicted"/>
<evidence type="ECO:0000313" key="3">
    <source>
        <dbReference type="EMBL" id="RHW22537.1"/>
    </source>
</evidence>
<dbReference type="GO" id="GO:0004672">
    <property type="term" value="F:protein kinase activity"/>
    <property type="evidence" value="ECO:0007669"/>
    <property type="project" value="InterPro"/>
</dbReference>
<evidence type="ECO:0000256" key="1">
    <source>
        <dbReference type="SAM" id="MobiDB-lite"/>
    </source>
</evidence>
<keyword evidence="4" id="KW-1185">Reference proteome</keyword>
<dbReference type="SUPFAM" id="SSF56112">
    <property type="entry name" value="Protein kinase-like (PK-like)"/>
    <property type="match status" value="1"/>
</dbReference>
<dbReference type="AlphaFoldDB" id="A0A396S1X0"/>
<dbReference type="InterPro" id="IPR000719">
    <property type="entry name" value="Prot_kinase_dom"/>
</dbReference>
<dbReference type="PROSITE" id="PS50011">
    <property type="entry name" value="PROTEIN_KINASE_DOM"/>
    <property type="match status" value="1"/>
</dbReference>
<dbReference type="OrthoDB" id="5782056at2"/>
<evidence type="ECO:0000313" key="4">
    <source>
        <dbReference type="Proteomes" id="UP000265745"/>
    </source>
</evidence>